<dbReference type="PaxDb" id="353153-Q4CL44"/>
<dbReference type="OMA" id="EDHRSML"/>
<evidence type="ECO:0000256" key="1">
    <source>
        <dbReference type="SAM" id="Coils"/>
    </source>
</evidence>
<dbReference type="AlphaFoldDB" id="Q4CL44"/>
<keyword evidence="1" id="KW-0175">Coiled coil</keyword>
<gene>
    <name evidence="2" type="ORF">Tc00.1047053425839.10</name>
</gene>
<feature type="coiled-coil region" evidence="1">
    <location>
        <begin position="47"/>
        <end position="155"/>
    </location>
</feature>
<evidence type="ECO:0000313" key="3">
    <source>
        <dbReference type="Proteomes" id="UP000002296"/>
    </source>
</evidence>
<sequence>IFKDELVIENASKMQFVAKVCIRLKSQLERLGITPCCQLPDSYKELIEREKCEMEEQTEAQRDLEEKLSMLAEEKQRLNKMLSSMRQEREMDIVVMRSVQERCKEAEEKEIYAAEALSRLTREKSQKERALEETLRLATMDLMQYQAQLAQIKELENTGGFARILKLLLCR</sequence>
<dbReference type="KEGG" id="tcr:425839.10"/>
<dbReference type="GeneID" id="3531697"/>
<name>Q4CL44_TRYCC</name>
<dbReference type="EMBL" id="AAHK01005170">
    <property type="protein sequence ID" value="EAN80996.1"/>
    <property type="molecule type" value="Genomic_DNA"/>
</dbReference>
<comment type="caution">
    <text evidence="2">The sequence shown here is derived from an EMBL/GenBank/DDBJ whole genome shotgun (WGS) entry which is preliminary data.</text>
</comment>
<dbReference type="RefSeq" id="XP_802442.1">
    <property type="nucleotide sequence ID" value="XM_797349.1"/>
</dbReference>
<dbReference type="SMR" id="Q4CL44"/>
<keyword evidence="3" id="KW-1185">Reference proteome</keyword>
<dbReference type="Proteomes" id="UP000002296">
    <property type="component" value="Unassembled WGS sequence"/>
</dbReference>
<proteinExistence type="predicted"/>
<dbReference type="STRING" id="353153.Q4CL44"/>
<reference evidence="2 3" key="1">
    <citation type="journal article" date="2005" name="Science">
        <title>The genome sequence of Trypanosoma cruzi, etiologic agent of Chagas disease.</title>
        <authorList>
            <person name="El-Sayed N.M."/>
            <person name="Myler P.J."/>
            <person name="Bartholomeu D.C."/>
            <person name="Nilsson D."/>
            <person name="Aggarwal G."/>
            <person name="Tran A.N."/>
            <person name="Ghedin E."/>
            <person name="Worthey E.A."/>
            <person name="Delcher A.L."/>
            <person name="Blandin G."/>
            <person name="Westenberger S.J."/>
            <person name="Caler E."/>
            <person name="Cerqueira G.C."/>
            <person name="Branche C."/>
            <person name="Haas B."/>
            <person name="Anupama A."/>
            <person name="Arner E."/>
            <person name="Aslund L."/>
            <person name="Attipoe P."/>
            <person name="Bontempi E."/>
            <person name="Bringaud F."/>
            <person name="Burton P."/>
            <person name="Cadag E."/>
            <person name="Campbell D.A."/>
            <person name="Carrington M."/>
            <person name="Crabtree J."/>
            <person name="Darban H."/>
            <person name="da Silveira J.F."/>
            <person name="de Jong P."/>
            <person name="Edwards K."/>
            <person name="Englund P.T."/>
            <person name="Fazelina G."/>
            <person name="Feldblyum T."/>
            <person name="Ferella M."/>
            <person name="Frasch A.C."/>
            <person name="Gull K."/>
            <person name="Horn D."/>
            <person name="Hou L."/>
            <person name="Huang Y."/>
            <person name="Kindlund E."/>
            <person name="Klingbeil M."/>
            <person name="Kluge S."/>
            <person name="Koo H."/>
            <person name="Lacerda D."/>
            <person name="Levin M.J."/>
            <person name="Lorenzi H."/>
            <person name="Louie T."/>
            <person name="Machado C.R."/>
            <person name="McCulloch R."/>
            <person name="McKenna A."/>
            <person name="Mizuno Y."/>
            <person name="Mottram J.C."/>
            <person name="Nelson S."/>
            <person name="Ochaya S."/>
            <person name="Osoegawa K."/>
            <person name="Pai G."/>
            <person name="Parsons M."/>
            <person name="Pentony M."/>
            <person name="Pettersson U."/>
            <person name="Pop M."/>
            <person name="Ramirez J.L."/>
            <person name="Rinta J."/>
            <person name="Robertson L."/>
            <person name="Salzberg S.L."/>
            <person name="Sanchez D.O."/>
            <person name="Seyler A."/>
            <person name="Sharma R."/>
            <person name="Shetty J."/>
            <person name="Simpson A.J."/>
            <person name="Sisk E."/>
            <person name="Tammi M.T."/>
            <person name="Tarleton R."/>
            <person name="Teixeira S."/>
            <person name="Van Aken S."/>
            <person name="Vogt C."/>
            <person name="Ward P.N."/>
            <person name="Wickstead B."/>
            <person name="Wortman J."/>
            <person name="White O."/>
            <person name="Fraser C.M."/>
            <person name="Stuart K.D."/>
            <person name="Andersson B."/>
        </authorList>
    </citation>
    <scope>NUCLEOTIDE SEQUENCE [LARGE SCALE GENOMIC DNA]</scope>
    <source>
        <strain evidence="2 3">CL Brener</strain>
    </source>
</reference>
<evidence type="ECO:0000313" key="2">
    <source>
        <dbReference type="EMBL" id="EAN80996.1"/>
    </source>
</evidence>
<dbReference type="InParanoid" id="Q4CL44"/>
<feature type="non-terminal residue" evidence="2">
    <location>
        <position position="1"/>
    </location>
</feature>
<organism evidence="2 3">
    <name type="scientific">Trypanosoma cruzi (strain CL Brener)</name>
    <dbReference type="NCBI Taxonomy" id="353153"/>
    <lineage>
        <taxon>Eukaryota</taxon>
        <taxon>Discoba</taxon>
        <taxon>Euglenozoa</taxon>
        <taxon>Kinetoplastea</taxon>
        <taxon>Metakinetoplastina</taxon>
        <taxon>Trypanosomatida</taxon>
        <taxon>Trypanosomatidae</taxon>
        <taxon>Trypanosoma</taxon>
        <taxon>Schizotrypanum</taxon>
    </lineage>
</organism>
<protein>
    <submittedName>
        <fullName evidence="2">Kinesin, putative</fullName>
    </submittedName>
</protein>
<accession>Q4CL44</accession>